<dbReference type="EMBL" id="JARK01001549">
    <property type="protein sequence ID" value="EYB90855.1"/>
    <property type="molecule type" value="Genomic_DNA"/>
</dbReference>
<dbReference type="InterPro" id="IPR000322">
    <property type="entry name" value="Glyco_hydro_31_TIM"/>
</dbReference>
<dbReference type="CDD" id="cd14752">
    <property type="entry name" value="GH31_N"/>
    <property type="match status" value="1"/>
</dbReference>
<keyword evidence="4" id="KW-0378">Hydrolase</keyword>
<protein>
    <recommendedName>
        <fullName evidence="3">Maltase</fullName>
    </recommendedName>
</protein>
<organism evidence="7 8">
    <name type="scientific">Ancylostoma ceylanicum</name>
    <dbReference type="NCBI Taxonomy" id="53326"/>
    <lineage>
        <taxon>Eukaryota</taxon>
        <taxon>Metazoa</taxon>
        <taxon>Ecdysozoa</taxon>
        <taxon>Nematoda</taxon>
        <taxon>Chromadorea</taxon>
        <taxon>Rhabditida</taxon>
        <taxon>Rhabditina</taxon>
        <taxon>Rhabditomorpha</taxon>
        <taxon>Strongyloidea</taxon>
        <taxon>Ancylostomatidae</taxon>
        <taxon>Ancylostomatinae</taxon>
        <taxon>Ancylostoma</taxon>
    </lineage>
</organism>
<dbReference type="Gene3D" id="3.20.20.80">
    <property type="entry name" value="Glycosidases"/>
    <property type="match status" value="1"/>
</dbReference>
<dbReference type="OrthoDB" id="1334205at2759"/>
<dbReference type="Pfam" id="PF13802">
    <property type="entry name" value="Gal_mutarotas_2"/>
    <property type="match status" value="1"/>
</dbReference>
<dbReference type="InterPro" id="IPR017853">
    <property type="entry name" value="GH"/>
</dbReference>
<evidence type="ECO:0000259" key="6">
    <source>
        <dbReference type="Pfam" id="PF13802"/>
    </source>
</evidence>
<feature type="domain" description="Glycoside hydrolase family 31 N-terminal" evidence="6">
    <location>
        <begin position="64"/>
        <end position="138"/>
    </location>
</feature>
<dbReference type="GO" id="GO:0030246">
    <property type="term" value="F:carbohydrate binding"/>
    <property type="evidence" value="ECO:0007669"/>
    <property type="project" value="InterPro"/>
</dbReference>
<dbReference type="InterPro" id="IPR011013">
    <property type="entry name" value="Gal_mutarotase_sf_dom"/>
</dbReference>
<dbReference type="InterPro" id="IPR025887">
    <property type="entry name" value="Glyco_hydro_31_N_dom"/>
</dbReference>
<dbReference type="Gene3D" id="2.60.40.1760">
    <property type="entry name" value="glycosyl hydrolase (family 31)"/>
    <property type="match status" value="1"/>
</dbReference>
<reference evidence="8" key="1">
    <citation type="journal article" date="2015" name="Nat. Genet.">
        <title>The genome and transcriptome of the zoonotic hookworm Ancylostoma ceylanicum identify infection-specific gene families.</title>
        <authorList>
            <person name="Schwarz E.M."/>
            <person name="Hu Y."/>
            <person name="Antoshechkin I."/>
            <person name="Miller M.M."/>
            <person name="Sternberg P.W."/>
            <person name="Aroian R.V."/>
        </authorList>
    </citation>
    <scope>NUCLEOTIDE SEQUENCE</scope>
    <source>
        <strain evidence="8">HY135</strain>
    </source>
</reference>
<evidence type="ECO:0000313" key="7">
    <source>
        <dbReference type="EMBL" id="EYB90855.1"/>
    </source>
</evidence>
<dbReference type="PANTHER" id="PTHR22762">
    <property type="entry name" value="ALPHA-GLUCOSIDASE"/>
    <property type="match status" value="1"/>
</dbReference>
<comment type="similarity">
    <text evidence="1 4">Belongs to the glycosyl hydrolase 31 family.</text>
</comment>
<evidence type="ECO:0000313" key="8">
    <source>
        <dbReference type="Proteomes" id="UP000024635"/>
    </source>
</evidence>
<dbReference type="SUPFAM" id="SSF51445">
    <property type="entry name" value="(Trans)glycosidases"/>
    <property type="match status" value="1"/>
</dbReference>
<evidence type="ECO:0000256" key="2">
    <source>
        <dbReference type="ARBA" id="ARBA00023180"/>
    </source>
</evidence>
<comment type="caution">
    <text evidence="7">The sequence shown here is derived from an EMBL/GenBank/DDBJ whole genome shotgun (WGS) entry which is preliminary data.</text>
</comment>
<dbReference type="PANTHER" id="PTHR22762:SF133">
    <property type="entry name" value="P-TYPE DOMAIN-CONTAINING PROTEIN"/>
    <property type="match status" value="1"/>
</dbReference>
<dbReference type="STRING" id="53326.A0A016SJM7"/>
<dbReference type="SUPFAM" id="SSF74650">
    <property type="entry name" value="Galactose mutarotase-like"/>
    <property type="match status" value="1"/>
</dbReference>
<dbReference type="AlphaFoldDB" id="A0A016SJM7"/>
<feature type="domain" description="Glycoside hydrolase family 31 TIM barrel" evidence="5">
    <location>
        <begin position="183"/>
        <end position="343"/>
    </location>
</feature>
<accession>A0A016SJM7</accession>
<dbReference type="Proteomes" id="UP000024635">
    <property type="component" value="Unassembled WGS sequence"/>
</dbReference>
<keyword evidence="8" id="KW-1185">Reference proteome</keyword>
<evidence type="ECO:0000259" key="5">
    <source>
        <dbReference type="Pfam" id="PF01055"/>
    </source>
</evidence>
<keyword evidence="2" id="KW-0325">Glycoprotein</keyword>
<evidence type="ECO:0000256" key="3">
    <source>
        <dbReference type="ARBA" id="ARBA00041343"/>
    </source>
</evidence>
<evidence type="ECO:0000256" key="4">
    <source>
        <dbReference type="RuleBase" id="RU361185"/>
    </source>
</evidence>
<name>A0A016SJM7_9BILA</name>
<dbReference type="GO" id="GO:0004558">
    <property type="term" value="F:alpha-1,4-glucosidase activity"/>
    <property type="evidence" value="ECO:0007669"/>
    <property type="project" value="TreeGrafter"/>
</dbReference>
<dbReference type="GO" id="GO:0005975">
    <property type="term" value="P:carbohydrate metabolic process"/>
    <property type="evidence" value="ECO:0007669"/>
    <property type="project" value="InterPro"/>
</dbReference>
<proteinExistence type="inferred from homology"/>
<sequence length="362" mass="41978">MFLFRYEPPVKLPRNPSTSKDTLQLATKENNKLFAFAVIRKSSKRRLFDTSIGGLIFADKFLQIATLLPSDVMYGLGEHLHPTLKHKFTRYTAWPMFARDEPPLSTKFSTKNLYGVHPFYMVLEPDGKAHGVLIFNSNAQEVITAPGPTLIYRTIGGNLDLYFFPGPTPEEVTQQYLALVGTPYLPAYWALGFQISRYGYKNLKEMEEIIGRNIKAGVPLDTVVADIDYMDRYKDFTIGKDWKDLPVYVKELHNKGLRTILIFDPAIQVDHDSFKRAMDMGARFVEWERHDQVMRNIQDQYPLAKNTKIMLGVVWPDRHVAFPDFLDNNTAKWWTQEFVRFWKKSHTKMVERIRGPSCKNVR</sequence>
<keyword evidence="4" id="KW-0326">Glycosidase</keyword>
<evidence type="ECO:0000256" key="1">
    <source>
        <dbReference type="ARBA" id="ARBA00007806"/>
    </source>
</evidence>
<dbReference type="Pfam" id="PF01055">
    <property type="entry name" value="Glyco_hydro_31_2nd"/>
    <property type="match status" value="1"/>
</dbReference>
<gene>
    <name evidence="7" type="primary">Acey_s0213.g2291</name>
    <name evidence="7" type="ORF">Y032_0213g2291</name>
</gene>